<evidence type="ECO:0000313" key="5">
    <source>
        <dbReference type="EMBL" id="MFC3878038.1"/>
    </source>
</evidence>
<keyword evidence="6" id="KW-1185">Reference proteome</keyword>
<evidence type="ECO:0000313" key="6">
    <source>
        <dbReference type="Proteomes" id="UP001595812"/>
    </source>
</evidence>
<dbReference type="EMBL" id="JBHSAT010000022">
    <property type="protein sequence ID" value="MFC3878038.1"/>
    <property type="molecule type" value="Genomic_DNA"/>
</dbReference>
<dbReference type="Proteomes" id="UP001595812">
    <property type="component" value="Unassembled WGS sequence"/>
</dbReference>
<feature type="domain" description="OmpR/PhoB-type" evidence="4">
    <location>
        <begin position="184"/>
        <end position="281"/>
    </location>
</feature>
<dbReference type="CDD" id="cd00383">
    <property type="entry name" value="trans_reg_C"/>
    <property type="match status" value="1"/>
</dbReference>
<proteinExistence type="predicted"/>
<comment type="caution">
    <text evidence="5">The sequence shown here is derived from an EMBL/GenBank/DDBJ whole genome shotgun (WGS) entry which is preliminary data.</text>
</comment>
<evidence type="ECO:0000256" key="3">
    <source>
        <dbReference type="SAM" id="Phobius"/>
    </source>
</evidence>
<feature type="DNA-binding region" description="OmpR/PhoB-type" evidence="2">
    <location>
        <begin position="184"/>
        <end position="281"/>
    </location>
</feature>
<keyword evidence="3" id="KW-0472">Membrane</keyword>
<name>A0ABV8AJ15_9FLAO</name>
<dbReference type="SUPFAM" id="SSF46894">
    <property type="entry name" value="C-terminal effector domain of the bipartite response regulators"/>
    <property type="match status" value="1"/>
</dbReference>
<organism evidence="5 6">
    <name type="scientific">Winogradskyella maritima</name>
    <dbReference type="NCBI Taxonomy" id="1517766"/>
    <lineage>
        <taxon>Bacteria</taxon>
        <taxon>Pseudomonadati</taxon>
        <taxon>Bacteroidota</taxon>
        <taxon>Flavobacteriia</taxon>
        <taxon>Flavobacteriales</taxon>
        <taxon>Flavobacteriaceae</taxon>
        <taxon>Winogradskyella</taxon>
    </lineage>
</organism>
<keyword evidence="3" id="KW-0812">Transmembrane</keyword>
<sequence length="282" mass="32011">MKFKIFVCSILIGLVVGCAKSSESFVDAPTAKVVLRQVGHELLLSENDSISRVKEVVQLTDTRFEIQFENSLAFDPANLETIASSVISKSNVPQDYLLEVVECDTDIIAYSFLIKAETSENIVPCGGRIVPKACYTIQVLFQGSMEKASDTIWFYILVLLQIGFLAFVYISRYLDRHNHHHHDDESFYLGEFMFLPNENKLIREAQEIQLSNKEVELLNIFTESINSIVKREELVKRVWEDHGVVVGRSLDTYISKLRKKLSTDPSIKISNVHGVGYKLEIS</sequence>
<dbReference type="Pfam" id="PF00486">
    <property type="entry name" value="Trans_reg_C"/>
    <property type="match status" value="1"/>
</dbReference>
<dbReference type="InterPro" id="IPR001867">
    <property type="entry name" value="OmpR/PhoB-type_DNA-bd"/>
</dbReference>
<dbReference type="PROSITE" id="PS51755">
    <property type="entry name" value="OMPR_PHOB"/>
    <property type="match status" value="1"/>
</dbReference>
<dbReference type="Gene3D" id="1.10.10.10">
    <property type="entry name" value="Winged helix-like DNA-binding domain superfamily/Winged helix DNA-binding domain"/>
    <property type="match status" value="1"/>
</dbReference>
<gene>
    <name evidence="5" type="ORF">ACFOSX_12440</name>
</gene>
<protein>
    <submittedName>
        <fullName evidence="5">Winged helix-turn-helix domain-containing protein</fullName>
    </submittedName>
</protein>
<dbReference type="SMART" id="SM00862">
    <property type="entry name" value="Trans_reg_C"/>
    <property type="match status" value="1"/>
</dbReference>
<dbReference type="InterPro" id="IPR016032">
    <property type="entry name" value="Sig_transdc_resp-reg_C-effctor"/>
</dbReference>
<dbReference type="InterPro" id="IPR036388">
    <property type="entry name" value="WH-like_DNA-bd_sf"/>
</dbReference>
<feature type="transmembrane region" description="Helical" evidence="3">
    <location>
        <begin position="152"/>
        <end position="170"/>
    </location>
</feature>
<accession>A0ABV8AJ15</accession>
<keyword evidence="3" id="KW-1133">Transmembrane helix</keyword>
<keyword evidence="1 2" id="KW-0238">DNA-binding</keyword>
<dbReference type="PROSITE" id="PS51257">
    <property type="entry name" value="PROKAR_LIPOPROTEIN"/>
    <property type="match status" value="1"/>
</dbReference>
<reference evidence="6" key="1">
    <citation type="journal article" date="2019" name="Int. J. Syst. Evol. Microbiol.">
        <title>The Global Catalogue of Microorganisms (GCM) 10K type strain sequencing project: providing services to taxonomists for standard genome sequencing and annotation.</title>
        <authorList>
            <consortium name="The Broad Institute Genomics Platform"/>
            <consortium name="The Broad Institute Genome Sequencing Center for Infectious Disease"/>
            <person name="Wu L."/>
            <person name="Ma J."/>
        </authorList>
    </citation>
    <scope>NUCLEOTIDE SEQUENCE [LARGE SCALE GENOMIC DNA]</scope>
    <source>
        <strain evidence="6">CECT 8979</strain>
    </source>
</reference>
<evidence type="ECO:0000256" key="2">
    <source>
        <dbReference type="PROSITE-ProRule" id="PRU01091"/>
    </source>
</evidence>
<evidence type="ECO:0000256" key="1">
    <source>
        <dbReference type="ARBA" id="ARBA00023125"/>
    </source>
</evidence>
<evidence type="ECO:0000259" key="4">
    <source>
        <dbReference type="PROSITE" id="PS51755"/>
    </source>
</evidence>
<dbReference type="RefSeq" id="WP_386101611.1">
    <property type="nucleotide sequence ID" value="NZ_JBHSAT010000022.1"/>
</dbReference>